<keyword evidence="2" id="KW-1185">Reference proteome</keyword>
<gene>
    <name evidence="1" type="ORF">TCIL3000_0_37140</name>
</gene>
<dbReference type="AlphaFoldDB" id="F9W6R8"/>
<dbReference type="VEuPathDB" id="TriTrypDB:TcIL3000_0_37140"/>
<organism evidence="1 2">
    <name type="scientific">Trypanosoma congolense (strain IL3000)</name>
    <dbReference type="NCBI Taxonomy" id="1068625"/>
    <lineage>
        <taxon>Eukaryota</taxon>
        <taxon>Discoba</taxon>
        <taxon>Euglenozoa</taxon>
        <taxon>Kinetoplastea</taxon>
        <taxon>Metakinetoplastina</taxon>
        <taxon>Trypanosomatida</taxon>
        <taxon>Trypanosomatidae</taxon>
        <taxon>Trypanosoma</taxon>
        <taxon>Nannomonas</taxon>
    </lineage>
</organism>
<comment type="caution">
    <text evidence="1">The sequence shown here is derived from an EMBL/GenBank/DDBJ whole genome shotgun (WGS) entry which is preliminary data.</text>
</comment>
<dbReference type="Proteomes" id="UP000000702">
    <property type="component" value="Unassembled WGS sequence"/>
</dbReference>
<name>F9W6R8_TRYCI</name>
<reference evidence="2" key="1">
    <citation type="submission" date="2011-07" db="EMBL/GenBank/DDBJ databases">
        <title>Divergent evolution of antigenic variation in African trypanosomes.</title>
        <authorList>
            <person name="Jackson A.P."/>
            <person name="Berry A."/>
            <person name="Allison H.C."/>
            <person name="Burton P."/>
            <person name="Anderson J."/>
            <person name="Aslett M."/>
            <person name="Brown R."/>
            <person name="Corton N."/>
            <person name="Harris D."/>
            <person name="Hauser H."/>
            <person name="Gamble J."/>
            <person name="Gilderthorp R."/>
            <person name="McQuillan J."/>
            <person name="Quail M.A."/>
            <person name="Sanders M."/>
            <person name="Van Tonder A."/>
            <person name="Ginger M.L."/>
            <person name="Donelson J.E."/>
            <person name="Field M.C."/>
            <person name="Barry J.D."/>
            <person name="Berriman M."/>
            <person name="Hertz-Fowler C."/>
        </authorList>
    </citation>
    <scope>NUCLEOTIDE SEQUENCE [LARGE SCALE GENOMIC DNA]</scope>
    <source>
        <strain evidence="2">IL3000</strain>
    </source>
</reference>
<proteinExistence type="predicted"/>
<evidence type="ECO:0000313" key="1">
    <source>
        <dbReference type="EMBL" id="CCD12875.1"/>
    </source>
</evidence>
<protein>
    <submittedName>
        <fullName evidence="1">WGS project CAEQ00000000 data, annotated contig 1512</fullName>
    </submittedName>
</protein>
<reference evidence="1 2" key="2">
    <citation type="journal article" date="2012" name="Proc. Natl. Acad. Sci. U.S.A.">
        <title>Antigenic diversity is generated by distinct evolutionary mechanisms in African trypanosome species.</title>
        <authorList>
            <person name="Jackson A.P."/>
            <person name="Berry A."/>
            <person name="Aslett M."/>
            <person name="Allison H.C."/>
            <person name="Burton P."/>
            <person name="Vavrova-Anderson J."/>
            <person name="Brown R."/>
            <person name="Browne H."/>
            <person name="Corton N."/>
            <person name="Hauser H."/>
            <person name="Gamble J."/>
            <person name="Gilderthorp R."/>
            <person name="Marcello L."/>
            <person name="McQuillan J."/>
            <person name="Otto T.D."/>
            <person name="Quail M.A."/>
            <person name="Sanders M.J."/>
            <person name="van Tonder A."/>
            <person name="Ginger M.L."/>
            <person name="Field M.C."/>
            <person name="Barry J.D."/>
            <person name="Hertz-Fowler C."/>
            <person name="Berriman M."/>
        </authorList>
    </citation>
    <scope>NUCLEOTIDE SEQUENCE [LARGE SCALE GENOMIC DNA]</scope>
    <source>
        <strain evidence="1 2">IL3000</strain>
    </source>
</reference>
<dbReference type="OMA" id="LMEVCNT"/>
<evidence type="ECO:0000313" key="2">
    <source>
        <dbReference type="Proteomes" id="UP000000702"/>
    </source>
</evidence>
<dbReference type="EMBL" id="CAEQ01000921">
    <property type="protein sequence ID" value="CCD12875.1"/>
    <property type="molecule type" value="Genomic_DNA"/>
</dbReference>
<sequence length="324" mass="35653">MTSPLSCCQSDGKWLVTLLPAGELFSLKSSTVAAADAQGMREGVKTPLPQAPHTLLRVNVKLLQAQLVMRDGHDTPIHTTADRGELWVVYQSKKITAQCTASNVYSKGTYSGKLSHEIRPFSLDITVRDARVAAGTIHAFSIHAHVTTFEVQLSDTFVYQMQRLMRCLEGDSLPLEVDDTEITGEVITPALSSEWRLLNTSLRVDFLLISEVLVIFSYDRSVQPPEDVVFQGSHIGNIFPSIHEAAITLPRVQCKDFRGTSVAEVWNVMCEGVTMELLKQMPQVVSGFVLLPTFSPIKNVIDRIGSFIFRGSGSSPNPQGPLLI</sequence>
<accession>F9W6R8</accession>